<dbReference type="OrthoDB" id="128480at2"/>
<dbReference type="PANTHER" id="PTHR21600:SF44">
    <property type="entry name" value="RIBOSOMAL LARGE SUBUNIT PSEUDOURIDINE SYNTHASE D"/>
    <property type="match status" value="1"/>
</dbReference>
<dbReference type="RefSeq" id="WP_072284592.1">
    <property type="nucleotide sequence ID" value="NZ_CP015519.1"/>
</dbReference>
<evidence type="ECO:0000313" key="9">
    <source>
        <dbReference type="EMBL" id="APG28566.1"/>
    </source>
</evidence>
<dbReference type="SUPFAM" id="SSF55120">
    <property type="entry name" value="Pseudouridine synthase"/>
    <property type="match status" value="1"/>
</dbReference>
<keyword evidence="10" id="KW-1185">Reference proteome</keyword>
<dbReference type="FunFam" id="3.30.2350.10:FF:000006">
    <property type="entry name" value="Pseudouridine synthase"/>
    <property type="match status" value="1"/>
</dbReference>
<organism evidence="9 10">
    <name type="scientific">Syntrophotalea acetylenivorans</name>
    <dbReference type="NCBI Taxonomy" id="1842532"/>
    <lineage>
        <taxon>Bacteria</taxon>
        <taxon>Pseudomonadati</taxon>
        <taxon>Thermodesulfobacteriota</taxon>
        <taxon>Desulfuromonadia</taxon>
        <taxon>Desulfuromonadales</taxon>
        <taxon>Syntrophotaleaceae</taxon>
        <taxon>Syntrophotalea</taxon>
    </lineage>
</organism>
<dbReference type="PANTHER" id="PTHR21600">
    <property type="entry name" value="MITOCHONDRIAL RNA PSEUDOURIDINE SYNTHASE"/>
    <property type="match status" value="1"/>
</dbReference>
<evidence type="ECO:0000256" key="5">
    <source>
        <dbReference type="PROSITE-ProRule" id="PRU00182"/>
    </source>
</evidence>
<dbReference type="InterPro" id="IPR020103">
    <property type="entry name" value="PsdUridine_synth_cat_dom_sf"/>
</dbReference>
<reference evidence="9 10" key="1">
    <citation type="journal article" date="2017" name="Genome Announc.">
        <title>Complete Genome Sequences of Two Acetylene-Fermenting Pelobacter acetylenicus Strains.</title>
        <authorList>
            <person name="Sutton J.M."/>
            <person name="Baesman S.M."/>
            <person name="Fierst J.L."/>
            <person name="Poret-Peterson A.T."/>
            <person name="Oremland R.S."/>
            <person name="Dunlap D.S."/>
            <person name="Akob D.M."/>
        </authorList>
    </citation>
    <scope>NUCLEOTIDE SEQUENCE [LARGE SCALE GENOMIC DNA]</scope>
    <source>
        <strain evidence="9 10">SFB93</strain>
    </source>
</reference>
<dbReference type="CDD" id="cd00165">
    <property type="entry name" value="S4"/>
    <property type="match status" value="1"/>
</dbReference>
<sequence length="325" mass="36027">MEQVQRFIFDYSRSPERLDCFLAAALPELSRSQLKRLIDEGRVTLNNAVAKPGTKLKGGEEVTVSLPEPVPTETLSQAIPLTVLYEDSQLIVIDKPAGMVVHPAPGHSQGTLVNALLHHCQDLSGIGGELRPGIVHRLDKDTSGVMVATKTDAAHQHLAQQFKDHSINRRYVALVHGLLPTDKGTVDKPIGRHPTQRKKMSTSNRNGRQAVTHWRVLQTYEEDRLSLVELRLETGRTHQIRVHFADMQHPVLADPVYGGNRIKTLKDPELRRLAADLGRQALHARLLGFIHPVSGEYLESSSAVPADMQTIIDYLENKYSAASAV</sequence>
<comment type="catalytic activity">
    <reaction evidence="6">
        <text>a uridine in RNA = a pseudouridine in RNA</text>
        <dbReference type="Rhea" id="RHEA:48348"/>
        <dbReference type="Rhea" id="RHEA-COMP:12068"/>
        <dbReference type="Rhea" id="RHEA-COMP:12069"/>
        <dbReference type="ChEBI" id="CHEBI:65314"/>
        <dbReference type="ChEBI" id="CHEBI:65315"/>
    </reaction>
</comment>
<dbReference type="SUPFAM" id="SSF55174">
    <property type="entry name" value="Alpha-L RNA-binding motif"/>
    <property type="match status" value="1"/>
</dbReference>
<dbReference type="InterPro" id="IPR006225">
    <property type="entry name" value="PsdUridine_synth_RluC/D"/>
</dbReference>
<dbReference type="Proteomes" id="UP000182517">
    <property type="component" value="Chromosome"/>
</dbReference>
<dbReference type="Pfam" id="PF00849">
    <property type="entry name" value="PseudoU_synth_2"/>
    <property type="match status" value="1"/>
</dbReference>
<dbReference type="SMART" id="SM00363">
    <property type="entry name" value="S4"/>
    <property type="match status" value="1"/>
</dbReference>
<dbReference type="AlphaFoldDB" id="A0A1L3GRJ1"/>
<feature type="active site" evidence="4">
    <location>
        <position position="139"/>
    </location>
</feature>
<evidence type="ECO:0000256" key="1">
    <source>
        <dbReference type="ARBA" id="ARBA00010876"/>
    </source>
</evidence>
<evidence type="ECO:0000256" key="4">
    <source>
        <dbReference type="PIRSR" id="PIRSR606225-1"/>
    </source>
</evidence>
<accession>A0A1L3GRJ1</accession>
<dbReference type="KEGG" id="pef:A7E78_12365"/>
<keyword evidence="3 6" id="KW-0413">Isomerase</keyword>
<protein>
    <recommendedName>
        <fullName evidence="6">Pseudouridine synthase</fullName>
        <ecNumber evidence="6">5.4.99.-</ecNumber>
    </recommendedName>
</protein>
<evidence type="ECO:0000313" key="10">
    <source>
        <dbReference type="Proteomes" id="UP000182517"/>
    </source>
</evidence>
<evidence type="ECO:0000259" key="8">
    <source>
        <dbReference type="SMART" id="SM00363"/>
    </source>
</evidence>
<dbReference type="Pfam" id="PF01479">
    <property type="entry name" value="S4"/>
    <property type="match status" value="1"/>
</dbReference>
<dbReference type="PROSITE" id="PS50889">
    <property type="entry name" value="S4"/>
    <property type="match status" value="1"/>
</dbReference>
<dbReference type="InterPro" id="IPR050188">
    <property type="entry name" value="RluA_PseudoU_synthase"/>
</dbReference>
<dbReference type="InterPro" id="IPR006224">
    <property type="entry name" value="PsdUridine_synth_RluA-like_CS"/>
</dbReference>
<feature type="region of interest" description="Disordered" evidence="7">
    <location>
        <begin position="184"/>
        <end position="208"/>
    </location>
</feature>
<name>A0A1L3GRJ1_9BACT</name>
<dbReference type="GO" id="GO:0003723">
    <property type="term" value="F:RNA binding"/>
    <property type="evidence" value="ECO:0007669"/>
    <property type="project" value="UniProtKB-KW"/>
</dbReference>
<evidence type="ECO:0000256" key="6">
    <source>
        <dbReference type="RuleBase" id="RU362028"/>
    </source>
</evidence>
<evidence type="ECO:0000256" key="7">
    <source>
        <dbReference type="SAM" id="MobiDB-lite"/>
    </source>
</evidence>
<dbReference type="EMBL" id="CP015519">
    <property type="protein sequence ID" value="APG28566.1"/>
    <property type="molecule type" value="Genomic_DNA"/>
</dbReference>
<dbReference type="STRING" id="1842532.A7E78_12365"/>
<dbReference type="NCBIfam" id="TIGR00005">
    <property type="entry name" value="rluA_subfam"/>
    <property type="match status" value="1"/>
</dbReference>
<dbReference type="PROSITE" id="PS01129">
    <property type="entry name" value="PSI_RLU"/>
    <property type="match status" value="1"/>
</dbReference>
<dbReference type="InterPro" id="IPR036986">
    <property type="entry name" value="S4_RNA-bd_sf"/>
</dbReference>
<dbReference type="InterPro" id="IPR006145">
    <property type="entry name" value="PsdUridine_synth_RsuA/RluA"/>
</dbReference>
<gene>
    <name evidence="9" type="ORF">A7E78_12365</name>
</gene>
<dbReference type="InterPro" id="IPR002942">
    <property type="entry name" value="S4_RNA-bd"/>
</dbReference>
<dbReference type="GO" id="GO:0120159">
    <property type="term" value="F:rRNA pseudouridine synthase activity"/>
    <property type="evidence" value="ECO:0007669"/>
    <property type="project" value="UniProtKB-ARBA"/>
</dbReference>
<comment type="function">
    <text evidence="6">Responsible for synthesis of pseudouridine from uracil.</text>
</comment>
<dbReference type="Gene3D" id="3.10.290.10">
    <property type="entry name" value="RNA-binding S4 domain"/>
    <property type="match status" value="1"/>
</dbReference>
<evidence type="ECO:0000256" key="3">
    <source>
        <dbReference type="ARBA" id="ARBA00023235"/>
    </source>
</evidence>
<keyword evidence="2 5" id="KW-0694">RNA-binding</keyword>
<evidence type="ECO:0000256" key="2">
    <source>
        <dbReference type="ARBA" id="ARBA00022884"/>
    </source>
</evidence>
<feature type="domain" description="RNA-binding S4" evidence="8">
    <location>
        <begin position="16"/>
        <end position="80"/>
    </location>
</feature>
<proteinExistence type="inferred from homology"/>
<comment type="similarity">
    <text evidence="1 6">Belongs to the pseudouridine synthase RluA family.</text>
</comment>
<dbReference type="CDD" id="cd02869">
    <property type="entry name" value="PseudoU_synth_RluA_like"/>
    <property type="match status" value="1"/>
</dbReference>
<dbReference type="EC" id="5.4.99.-" evidence="6"/>
<dbReference type="Gene3D" id="3.30.2350.10">
    <property type="entry name" value="Pseudouridine synthase"/>
    <property type="match status" value="1"/>
</dbReference>
<dbReference type="GO" id="GO:0000455">
    <property type="term" value="P:enzyme-directed rRNA pseudouridine synthesis"/>
    <property type="evidence" value="ECO:0007669"/>
    <property type="project" value="UniProtKB-ARBA"/>
</dbReference>